<accession>A0ABN6DX68</accession>
<dbReference type="Proteomes" id="UP001319827">
    <property type="component" value="Chromosome"/>
</dbReference>
<evidence type="ECO:0000313" key="2">
    <source>
        <dbReference type="EMBL" id="BCR04733.1"/>
    </source>
</evidence>
<evidence type="ECO:0000256" key="1">
    <source>
        <dbReference type="SAM" id="Coils"/>
    </source>
</evidence>
<reference evidence="2 3" key="1">
    <citation type="journal article" date="2016" name="C (Basel)">
        <title>Selective Growth of and Electricity Production by Marine Exoelectrogenic Bacteria in Self-Aggregated Hydrogel of Microbially Reduced Graphene Oxide.</title>
        <authorList>
            <person name="Yoshida N."/>
            <person name="Goto Y."/>
            <person name="Miyata Y."/>
        </authorList>
    </citation>
    <scope>NUCLEOTIDE SEQUENCE [LARGE SCALE GENOMIC DNA]</scope>
    <source>
        <strain evidence="2 3">NIT-T3</strain>
    </source>
</reference>
<evidence type="ECO:0000313" key="3">
    <source>
        <dbReference type="Proteomes" id="UP001319827"/>
    </source>
</evidence>
<name>A0ABN6DX68_9BACT</name>
<reference evidence="2 3" key="2">
    <citation type="journal article" date="2021" name="Int. J. Syst. Evol. Microbiol.">
        <title>Isolation and Polyphasic Characterization of Desulfuromonas versatilis sp. Nov., an Electrogenic Bacteria Capable of Versatile Metabolism Isolated from a Graphene Oxide-Reducing Enrichment Culture.</title>
        <authorList>
            <person name="Xie L."/>
            <person name="Yoshida N."/>
            <person name="Ishii S."/>
            <person name="Meng L."/>
        </authorList>
    </citation>
    <scope>NUCLEOTIDE SEQUENCE [LARGE SCALE GENOMIC DNA]</scope>
    <source>
        <strain evidence="2 3">NIT-T3</strain>
    </source>
</reference>
<organism evidence="2 3">
    <name type="scientific">Desulfuromonas versatilis</name>
    <dbReference type="NCBI Taxonomy" id="2802975"/>
    <lineage>
        <taxon>Bacteria</taxon>
        <taxon>Pseudomonadati</taxon>
        <taxon>Thermodesulfobacteriota</taxon>
        <taxon>Desulfuromonadia</taxon>
        <taxon>Desulfuromonadales</taxon>
        <taxon>Desulfuromonadaceae</taxon>
        <taxon>Desulfuromonas</taxon>
    </lineage>
</organism>
<dbReference type="EMBL" id="AP024355">
    <property type="protein sequence ID" value="BCR04733.1"/>
    <property type="molecule type" value="Genomic_DNA"/>
</dbReference>
<proteinExistence type="predicted"/>
<gene>
    <name evidence="2" type="ORF">DESUT3_18020</name>
</gene>
<feature type="coiled-coil region" evidence="1">
    <location>
        <begin position="17"/>
        <end position="67"/>
    </location>
</feature>
<keyword evidence="1" id="KW-0175">Coiled coil</keyword>
<keyword evidence="3" id="KW-1185">Reference proteome</keyword>
<sequence length="114" mass="12821">MPEDTIKLVVEAEKAIADILERERRAAADRLEATKRDSQGDLEKELSRLAEQEAAAAREARQAAEQEGAVLVNSARQARQDQAALDEGMLLRVVRRRLQELVPEMGDDRQDEQN</sequence>
<dbReference type="RefSeq" id="WP_221252185.1">
    <property type="nucleotide sequence ID" value="NZ_AP024355.1"/>
</dbReference>
<protein>
    <submittedName>
        <fullName evidence="2">Uncharacterized protein</fullName>
    </submittedName>
</protein>